<feature type="region of interest" description="Disordered" evidence="1">
    <location>
        <begin position="179"/>
        <end position="331"/>
    </location>
</feature>
<feature type="region of interest" description="Disordered" evidence="1">
    <location>
        <begin position="1"/>
        <end position="21"/>
    </location>
</feature>
<name>A0AA40LTY9_CNENI</name>
<reference evidence="2" key="1">
    <citation type="submission" date="2023-06" db="EMBL/GenBank/DDBJ databases">
        <title>Reference genome for the Northern bat (Eptesicus nilssonii), a most northern bat species.</title>
        <authorList>
            <person name="Laine V.N."/>
            <person name="Pulliainen A.T."/>
            <person name="Lilley T.M."/>
        </authorList>
    </citation>
    <scope>NUCLEOTIDE SEQUENCE</scope>
    <source>
        <strain evidence="2">BLF_Eptnil</strain>
        <tissue evidence="2">Kidney</tissue>
    </source>
</reference>
<evidence type="ECO:0000313" key="2">
    <source>
        <dbReference type="EMBL" id="KAK1345795.1"/>
    </source>
</evidence>
<accession>A0AA40LTY9</accession>
<feature type="compositionally biased region" description="Polar residues" evidence="1">
    <location>
        <begin position="8"/>
        <end position="21"/>
    </location>
</feature>
<dbReference type="AlphaFoldDB" id="A0AA40LTY9"/>
<comment type="caution">
    <text evidence="2">The sequence shown here is derived from an EMBL/GenBank/DDBJ whole genome shotgun (WGS) entry which is preliminary data.</text>
</comment>
<protein>
    <submittedName>
        <fullName evidence="2">Uncharacterized protein</fullName>
    </submittedName>
</protein>
<proteinExistence type="predicted"/>
<feature type="compositionally biased region" description="Polar residues" evidence="1">
    <location>
        <begin position="205"/>
        <end position="217"/>
    </location>
</feature>
<evidence type="ECO:0000256" key="1">
    <source>
        <dbReference type="SAM" id="MobiDB-lite"/>
    </source>
</evidence>
<sequence>MRCRGWGPTSSGSANQLTEGHQMQASQLAAIAWRLQWSGSKPTKRQQAHATAEAGEAPTTTAVLASCEPSFWLSSTPPTNMQIDRTFAMPAIGQEARGAGLGVADWAGGTLSSRCQRRLKLSVCAMAVLRHRRGLWGSELTSHRGPSKAGELGACPLVHQAFQKPSPCRRLLKGLVHQRTGTQLPRDRKRKHWQREEKQGVRPEVQQSLSRPPTAGTSCRRMKGTGEQPGGGGGGCREAELRRFKTPRAHARVSAVGDTKGPGSELTEASPGRKDAEIHRRRPGNCAAGRSPPGGEHPTKRGLGGTEGLLAGEGPSAALSPLPPGRTSPRS</sequence>
<evidence type="ECO:0000313" key="3">
    <source>
        <dbReference type="Proteomes" id="UP001177744"/>
    </source>
</evidence>
<organism evidence="2 3">
    <name type="scientific">Cnephaeus nilssonii</name>
    <name type="common">Northern bat</name>
    <name type="synonym">Eptesicus nilssonii</name>
    <dbReference type="NCBI Taxonomy" id="3371016"/>
    <lineage>
        <taxon>Eukaryota</taxon>
        <taxon>Metazoa</taxon>
        <taxon>Chordata</taxon>
        <taxon>Craniata</taxon>
        <taxon>Vertebrata</taxon>
        <taxon>Euteleostomi</taxon>
        <taxon>Mammalia</taxon>
        <taxon>Eutheria</taxon>
        <taxon>Laurasiatheria</taxon>
        <taxon>Chiroptera</taxon>
        <taxon>Yangochiroptera</taxon>
        <taxon>Vespertilionidae</taxon>
        <taxon>Cnephaeus</taxon>
    </lineage>
</organism>
<gene>
    <name evidence="2" type="ORF">QTO34_008260</name>
</gene>
<feature type="compositionally biased region" description="Gly residues" evidence="1">
    <location>
        <begin position="227"/>
        <end position="236"/>
    </location>
</feature>
<feature type="compositionally biased region" description="Pro residues" evidence="1">
    <location>
        <begin position="321"/>
        <end position="331"/>
    </location>
</feature>
<keyword evidence="3" id="KW-1185">Reference proteome</keyword>
<dbReference type="Proteomes" id="UP001177744">
    <property type="component" value="Unassembled WGS sequence"/>
</dbReference>
<dbReference type="EMBL" id="JAULJE010000002">
    <property type="protein sequence ID" value="KAK1345795.1"/>
    <property type="molecule type" value="Genomic_DNA"/>
</dbReference>